<protein>
    <submittedName>
        <fullName evidence="1">4018_t:CDS:1</fullName>
    </submittedName>
</protein>
<evidence type="ECO:0000313" key="2">
    <source>
        <dbReference type="Proteomes" id="UP000789342"/>
    </source>
</evidence>
<sequence length="68" mass="7892">NHFEIQNGVRVRRNTSESVKECVDERRRVRGSEKGIPASPIMETRVIFIMQSNHNPSLKLVFKTDCHI</sequence>
<name>A0A9N9NUD5_9GLOM</name>
<dbReference type="Proteomes" id="UP000789342">
    <property type="component" value="Unassembled WGS sequence"/>
</dbReference>
<gene>
    <name evidence="1" type="ORF">AMORRO_LOCUS15727</name>
</gene>
<feature type="non-terminal residue" evidence="1">
    <location>
        <position position="1"/>
    </location>
</feature>
<comment type="caution">
    <text evidence="1">The sequence shown here is derived from an EMBL/GenBank/DDBJ whole genome shotgun (WGS) entry which is preliminary data.</text>
</comment>
<proteinExistence type="predicted"/>
<dbReference type="AlphaFoldDB" id="A0A9N9NUD5"/>
<reference evidence="1" key="1">
    <citation type="submission" date="2021-06" db="EMBL/GenBank/DDBJ databases">
        <authorList>
            <person name="Kallberg Y."/>
            <person name="Tangrot J."/>
            <person name="Rosling A."/>
        </authorList>
    </citation>
    <scope>NUCLEOTIDE SEQUENCE</scope>
    <source>
        <strain evidence="1">CL551</strain>
    </source>
</reference>
<organism evidence="1 2">
    <name type="scientific">Acaulospora morrowiae</name>
    <dbReference type="NCBI Taxonomy" id="94023"/>
    <lineage>
        <taxon>Eukaryota</taxon>
        <taxon>Fungi</taxon>
        <taxon>Fungi incertae sedis</taxon>
        <taxon>Mucoromycota</taxon>
        <taxon>Glomeromycotina</taxon>
        <taxon>Glomeromycetes</taxon>
        <taxon>Diversisporales</taxon>
        <taxon>Acaulosporaceae</taxon>
        <taxon>Acaulospora</taxon>
    </lineage>
</organism>
<feature type="non-terminal residue" evidence="1">
    <location>
        <position position="68"/>
    </location>
</feature>
<evidence type="ECO:0000313" key="1">
    <source>
        <dbReference type="EMBL" id="CAG8758045.1"/>
    </source>
</evidence>
<dbReference type="EMBL" id="CAJVPV010039253">
    <property type="protein sequence ID" value="CAG8758045.1"/>
    <property type="molecule type" value="Genomic_DNA"/>
</dbReference>
<keyword evidence="2" id="KW-1185">Reference proteome</keyword>
<accession>A0A9N9NUD5</accession>